<feature type="domain" description="PAS" evidence="10">
    <location>
        <begin position="570"/>
        <end position="613"/>
    </location>
</feature>
<dbReference type="InterPro" id="IPR004358">
    <property type="entry name" value="Sig_transdc_His_kin-like_C"/>
</dbReference>
<dbReference type="SUPFAM" id="SSF55785">
    <property type="entry name" value="PYP-like sensor domain (PAS domain)"/>
    <property type="match status" value="5"/>
</dbReference>
<organism evidence="12">
    <name type="scientific">Woronichinia naegeliana WA131</name>
    <dbReference type="NCBI Taxonomy" id="2824559"/>
    <lineage>
        <taxon>Bacteria</taxon>
        <taxon>Bacillati</taxon>
        <taxon>Cyanobacteriota</taxon>
        <taxon>Cyanophyceae</taxon>
        <taxon>Synechococcales</taxon>
        <taxon>Coelosphaeriaceae</taxon>
        <taxon>Woronichinia</taxon>
    </lineage>
</organism>
<dbReference type="CDD" id="cd00130">
    <property type="entry name" value="PAS"/>
    <property type="match status" value="5"/>
</dbReference>
<dbReference type="Gene3D" id="1.10.287.130">
    <property type="match status" value="1"/>
</dbReference>
<feature type="domain" description="PAC" evidence="11">
    <location>
        <begin position="749"/>
        <end position="801"/>
    </location>
</feature>
<dbReference type="Gene3D" id="3.30.565.10">
    <property type="entry name" value="Histidine kinase-like ATPase, C-terminal domain"/>
    <property type="match status" value="1"/>
</dbReference>
<feature type="domain" description="PAC" evidence="11">
    <location>
        <begin position="517"/>
        <end position="569"/>
    </location>
</feature>
<evidence type="ECO:0000256" key="4">
    <source>
        <dbReference type="ARBA" id="ARBA00022553"/>
    </source>
</evidence>
<dbReference type="InterPro" id="IPR035965">
    <property type="entry name" value="PAS-like_dom_sf"/>
</dbReference>
<accession>A0A977KXN3</accession>
<dbReference type="InterPro" id="IPR052162">
    <property type="entry name" value="Sensor_kinase/Photoreceptor"/>
</dbReference>
<dbReference type="PANTHER" id="PTHR43304">
    <property type="entry name" value="PHYTOCHROME-LIKE PROTEIN CPH1"/>
    <property type="match status" value="1"/>
</dbReference>
<dbReference type="Gene3D" id="3.30.450.20">
    <property type="entry name" value="PAS domain"/>
    <property type="match status" value="6"/>
</dbReference>
<feature type="domain" description="PAS" evidence="10">
    <location>
        <begin position="308"/>
        <end position="369"/>
    </location>
</feature>
<dbReference type="PROSITE" id="PS50112">
    <property type="entry name" value="PAS"/>
    <property type="match status" value="4"/>
</dbReference>
<dbReference type="FunFam" id="3.30.565.10:FF:000006">
    <property type="entry name" value="Sensor histidine kinase WalK"/>
    <property type="match status" value="1"/>
</dbReference>
<evidence type="ECO:0000259" key="9">
    <source>
        <dbReference type="PROSITE" id="PS50109"/>
    </source>
</evidence>
<feature type="domain" description="Histidine kinase" evidence="9">
    <location>
        <begin position="1127"/>
        <end position="1351"/>
    </location>
</feature>
<name>A0A977KXN3_9CYAN</name>
<dbReference type="SMART" id="SM00387">
    <property type="entry name" value="HATPase_c"/>
    <property type="match status" value="1"/>
</dbReference>
<dbReference type="Pfam" id="PF08447">
    <property type="entry name" value="PAS_3"/>
    <property type="match status" value="3"/>
</dbReference>
<feature type="domain" description="Phytochrome chromophore attachment site" evidence="8">
    <location>
        <begin position="821"/>
        <end position="961"/>
    </location>
</feature>
<dbReference type="Proteomes" id="UP001065613">
    <property type="component" value="Chromosome"/>
</dbReference>
<dbReference type="PRINTS" id="PR00344">
    <property type="entry name" value="BCTRLSENSOR"/>
</dbReference>
<dbReference type="Gene3D" id="3.30.450.40">
    <property type="match status" value="1"/>
</dbReference>
<keyword evidence="6" id="KW-0418">Kinase</keyword>
<gene>
    <name evidence="12" type="ORF">KA717_02310</name>
</gene>
<evidence type="ECO:0000256" key="2">
    <source>
        <dbReference type="ARBA" id="ARBA00006402"/>
    </source>
</evidence>
<feature type="domain" description="PAC" evidence="11">
    <location>
        <begin position="625"/>
        <end position="675"/>
    </location>
</feature>
<dbReference type="InterPro" id="IPR036097">
    <property type="entry name" value="HisK_dim/P_sf"/>
</dbReference>
<dbReference type="PROSITE" id="PS50046">
    <property type="entry name" value="PHYTOCHROME_2"/>
    <property type="match status" value="1"/>
</dbReference>
<dbReference type="Pfam" id="PF01590">
    <property type="entry name" value="GAF"/>
    <property type="match status" value="1"/>
</dbReference>
<dbReference type="InterPro" id="IPR029016">
    <property type="entry name" value="GAF-like_dom_sf"/>
</dbReference>
<proteinExistence type="inferred from homology"/>
<dbReference type="GO" id="GO:0006355">
    <property type="term" value="P:regulation of DNA-templated transcription"/>
    <property type="evidence" value="ECO:0007669"/>
    <property type="project" value="InterPro"/>
</dbReference>
<dbReference type="InterPro" id="IPR003018">
    <property type="entry name" value="GAF"/>
</dbReference>
<dbReference type="Pfam" id="PF02518">
    <property type="entry name" value="HATPase_c"/>
    <property type="match status" value="1"/>
</dbReference>
<dbReference type="PROSITE" id="PS50113">
    <property type="entry name" value="PAC"/>
    <property type="match status" value="4"/>
</dbReference>
<feature type="domain" description="PAS" evidence="10">
    <location>
        <begin position="441"/>
        <end position="515"/>
    </location>
</feature>
<dbReference type="InterPro" id="IPR013655">
    <property type="entry name" value="PAS_fold_3"/>
</dbReference>
<dbReference type="SUPFAM" id="SSF54631">
    <property type="entry name" value="CBS-domain pair"/>
    <property type="match status" value="1"/>
</dbReference>
<keyword evidence="4" id="KW-0597">Phosphoprotein</keyword>
<evidence type="ECO:0000256" key="5">
    <source>
        <dbReference type="ARBA" id="ARBA00022679"/>
    </source>
</evidence>
<evidence type="ECO:0000256" key="7">
    <source>
        <dbReference type="ARBA" id="ARBA00023012"/>
    </source>
</evidence>
<dbReference type="EC" id="2.7.13.3" evidence="3"/>
<dbReference type="NCBIfam" id="TIGR00229">
    <property type="entry name" value="sensory_box"/>
    <property type="match status" value="4"/>
</dbReference>
<reference evidence="12" key="1">
    <citation type="submission" date="2021-04" db="EMBL/GenBank/DDBJ databases">
        <title>Genome sequence of Woronichinia naegeliana from Washington state freshwater lake bloom.</title>
        <authorList>
            <person name="Dreher T.W."/>
        </authorList>
    </citation>
    <scope>NUCLEOTIDE SEQUENCE</scope>
    <source>
        <strain evidence="12">WA131</strain>
    </source>
</reference>
<dbReference type="Pfam" id="PF13426">
    <property type="entry name" value="PAS_9"/>
    <property type="match status" value="1"/>
</dbReference>
<evidence type="ECO:0000259" key="8">
    <source>
        <dbReference type="PROSITE" id="PS50046"/>
    </source>
</evidence>
<feature type="domain" description="PAC" evidence="11">
    <location>
        <begin position="387"/>
        <end position="440"/>
    </location>
</feature>
<evidence type="ECO:0000259" key="11">
    <source>
        <dbReference type="PROSITE" id="PS50113"/>
    </source>
</evidence>
<comment type="catalytic activity">
    <reaction evidence="1">
        <text>ATP + protein L-histidine = ADP + protein N-phospho-L-histidine.</text>
        <dbReference type="EC" id="2.7.13.3"/>
    </reaction>
</comment>
<dbReference type="Gene3D" id="3.10.580.10">
    <property type="entry name" value="CBS-domain"/>
    <property type="match status" value="1"/>
</dbReference>
<dbReference type="SMART" id="SM00086">
    <property type="entry name" value="PAC"/>
    <property type="match status" value="5"/>
</dbReference>
<dbReference type="SUPFAM" id="SSF55874">
    <property type="entry name" value="ATPase domain of HSP90 chaperone/DNA topoisomerase II/histidine kinase"/>
    <property type="match status" value="1"/>
</dbReference>
<dbReference type="Pfam" id="PF00989">
    <property type="entry name" value="PAS"/>
    <property type="match status" value="1"/>
</dbReference>
<dbReference type="CDD" id="cd00082">
    <property type="entry name" value="HisKA"/>
    <property type="match status" value="1"/>
</dbReference>
<dbReference type="Pfam" id="PF00512">
    <property type="entry name" value="HisKA"/>
    <property type="match status" value="1"/>
</dbReference>
<dbReference type="InterPro" id="IPR036890">
    <property type="entry name" value="HATPase_C_sf"/>
</dbReference>
<evidence type="ECO:0000256" key="6">
    <source>
        <dbReference type="ARBA" id="ARBA00022777"/>
    </source>
</evidence>
<dbReference type="PANTHER" id="PTHR43304:SF1">
    <property type="entry name" value="PAC DOMAIN-CONTAINING PROTEIN"/>
    <property type="match status" value="1"/>
</dbReference>
<dbReference type="GO" id="GO:0000155">
    <property type="term" value="F:phosphorelay sensor kinase activity"/>
    <property type="evidence" value="ECO:0007669"/>
    <property type="project" value="InterPro"/>
</dbReference>
<dbReference type="InterPro" id="IPR000014">
    <property type="entry name" value="PAS"/>
</dbReference>
<evidence type="ECO:0000256" key="3">
    <source>
        <dbReference type="ARBA" id="ARBA00012438"/>
    </source>
</evidence>
<evidence type="ECO:0000259" key="10">
    <source>
        <dbReference type="PROSITE" id="PS50112"/>
    </source>
</evidence>
<dbReference type="InterPro" id="IPR003594">
    <property type="entry name" value="HATPase_dom"/>
</dbReference>
<dbReference type="SUPFAM" id="SSF47384">
    <property type="entry name" value="Homodimeric domain of signal transducing histidine kinase"/>
    <property type="match status" value="1"/>
</dbReference>
<dbReference type="EMBL" id="CP073041">
    <property type="protein sequence ID" value="UXE61793.1"/>
    <property type="molecule type" value="Genomic_DNA"/>
</dbReference>
<dbReference type="SMART" id="SM00091">
    <property type="entry name" value="PAS"/>
    <property type="match status" value="5"/>
</dbReference>
<dbReference type="InterPro" id="IPR003661">
    <property type="entry name" value="HisK_dim/P_dom"/>
</dbReference>
<dbReference type="SMART" id="SM00065">
    <property type="entry name" value="GAF"/>
    <property type="match status" value="1"/>
</dbReference>
<dbReference type="SUPFAM" id="SSF55781">
    <property type="entry name" value="GAF domain-like"/>
    <property type="match status" value="1"/>
</dbReference>
<evidence type="ECO:0000313" key="12">
    <source>
        <dbReference type="EMBL" id="UXE61793.1"/>
    </source>
</evidence>
<dbReference type="KEGG" id="wna:KA717_02310"/>
<dbReference type="SMART" id="SM00388">
    <property type="entry name" value="HisKA"/>
    <property type="match status" value="1"/>
</dbReference>
<feature type="domain" description="PAS" evidence="10">
    <location>
        <begin position="676"/>
        <end position="733"/>
    </location>
</feature>
<dbReference type="CDD" id="cd00075">
    <property type="entry name" value="HATPase"/>
    <property type="match status" value="1"/>
</dbReference>
<protein>
    <recommendedName>
        <fullName evidence="3">histidine kinase</fullName>
        <ecNumber evidence="3">2.7.13.3</ecNumber>
    </recommendedName>
</protein>
<dbReference type="InterPro" id="IPR005467">
    <property type="entry name" value="His_kinase_dom"/>
</dbReference>
<sequence length="1351" mass="154368">MSLMDSVNTQIVAAIDWHPLFISPEDSLETAVNIWREARKPAVAAQFCCLVGTAEHPLGLLTERSLMAAITGIHSEQQGLSQKVRLLMRPCPLPLKIQELDNILTLLEQFRQVEEGYLLIKKEETSEWGLLNQDALGLALEAPHLFQDLLVTEVMKKEPLVIVPTTSLRQVIQGMLTQVVNVVITLEPKSSCPGGWLTFSSLLQDLKNNSNLLDCHLGEAVRPVTFRLPSHYSLGDVQQILRQHPLEPGIVVSKQGEILGAIAPADLLTVLTPPYLLRSVERLGKKIEQMSAGKTALLQSYQQTQDQSQKLLEGIANNVPGITYLVNYQTNQIIYYNHRALNLLDYSDIEIGELGSNFITALVHPDDRQADFQQWLAIAHRRDGEIWSSQLRLKSKQGYYKWFLMRETIFERDEQGNVLKCIGLALDIHDLKQIEEVLQLTEERLRFLLESSPVVIYTCHANPQLDSIYVSKNVAQILGYLPRDLFSEYEFWLKRVHLDDLPQFRLSYSQLLQQERAICEYRFLHKQGHYLWVRDEQRLIRNEQGEPSEIIGSIIDISDRKTVELALQFSEKHLNTIVSNISDGIIILDQQGLVLFANPMAGNMFNLPVKDLLHFSIGIPISIEENWEMEIVRRDGSLGMADVKVSLVNWDSESRYLMAIRDITLRRADAEKLRKSEERYRTLMEAVPNLVWLMDSHGKITDCNDRTQQYTGLSTTEILGQTWQTLIHPQDRSHAMALWSDANHTNQPYHTEYRLRRADGSYRWHLVQALPTWDQSSQSQIWLGSCTDIDDLKQGEAIRRQQTEQERLIANITQRIRKSLQLEQILNTTVVEIRRILRCDRVLIYQVYPNGTGAAIAESVGSKWIKVLSITFPEEVFPEECYESYFEGRTFVLNDRNQPPETGVMRECLVDFLAEIQVRAKLVVPIVQPDSLWGLLIAHQCSGPRQWEEREIHLLRQLSNQLTIAIQQSQLYEQLQIELRERQQLDRVVKKSSEFIAIANSEHQLLFLNQAGLELVGLPNLERAREMTIQEFHFEADLPFLENEVIAQILQVGHWEGELRLRHFVSQQAIPVLVTAFAIQDSRTGKNQDLVAIMRDITDIKQAENKMLSSLEQERELSELRSRFISMASHEFRTPLAIISSSTGILELYHQRLTEEKKAQHLHRIQTSVKHMTELLDDVLMVSRAEAEKLPFNPEVQNLKTFCTKLVEELQLSSNDHSIVLTTDPSINNPSNIELDSDWLIAFDPKLIRQILTNLLSNAIKYSPQGGPIKFILSRLSDAVIFDIQDQGMGIPPEDLERLFTSFHRAHNVGTIQGTGLGLTIVKKCVDLHGGSIALDSQLGQGSRFTIRIPI</sequence>
<evidence type="ECO:0000256" key="1">
    <source>
        <dbReference type="ARBA" id="ARBA00000085"/>
    </source>
</evidence>
<keyword evidence="5" id="KW-0808">Transferase</keyword>
<dbReference type="InterPro" id="IPR013767">
    <property type="entry name" value="PAS_fold"/>
</dbReference>
<dbReference type="InterPro" id="IPR001610">
    <property type="entry name" value="PAC"/>
</dbReference>
<comment type="similarity">
    <text evidence="2">In the N-terminal section; belongs to the phytochrome family.</text>
</comment>
<dbReference type="FunFam" id="3.30.450.20:FF:000099">
    <property type="entry name" value="Sensory box sensor histidine kinase"/>
    <property type="match status" value="1"/>
</dbReference>
<dbReference type="InterPro" id="IPR046342">
    <property type="entry name" value="CBS_dom_sf"/>
</dbReference>
<dbReference type="InterPro" id="IPR000700">
    <property type="entry name" value="PAS-assoc_C"/>
</dbReference>
<dbReference type="PROSITE" id="PS50109">
    <property type="entry name" value="HIS_KIN"/>
    <property type="match status" value="1"/>
</dbReference>
<dbReference type="InterPro" id="IPR016132">
    <property type="entry name" value="Phyto_chromo_attachment"/>
</dbReference>
<keyword evidence="7" id="KW-0902">Two-component regulatory system</keyword>